<dbReference type="EMBL" id="JAULSX010000005">
    <property type="protein sequence ID" value="KAK3490746.1"/>
    <property type="molecule type" value="Genomic_DNA"/>
</dbReference>
<evidence type="ECO:0000313" key="3">
    <source>
        <dbReference type="Proteomes" id="UP001285908"/>
    </source>
</evidence>
<name>A0AAJ0I629_9PEZI</name>
<accession>A0AAJ0I629</accession>
<evidence type="ECO:0000313" key="2">
    <source>
        <dbReference type="EMBL" id="KAK3490746.1"/>
    </source>
</evidence>
<protein>
    <submittedName>
        <fullName evidence="2">Uncharacterized protein</fullName>
    </submittedName>
</protein>
<dbReference type="Proteomes" id="UP001285908">
    <property type="component" value="Unassembled WGS sequence"/>
</dbReference>
<organism evidence="2 3">
    <name type="scientific">Neurospora hispaniola</name>
    <dbReference type="NCBI Taxonomy" id="588809"/>
    <lineage>
        <taxon>Eukaryota</taxon>
        <taxon>Fungi</taxon>
        <taxon>Dikarya</taxon>
        <taxon>Ascomycota</taxon>
        <taxon>Pezizomycotina</taxon>
        <taxon>Sordariomycetes</taxon>
        <taxon>Sordariomycetidae</taxon>
        <taxon>Sordariales</taxon>
        <taxon>Sordariaceae</taxon>
        <taxon>Neurospora</taxon>
    </lineage>
</organism>
<dbReference type="AlphaFoldDB" id="A0AAJ0I629"/>
<feature type="compositionally biased region" description="Basic and acidic residues" evidence="1">
    <location>
        <begin position="73"/>
        <end position="88"/>
    </location>
</feature>
<reference evidence="2 3" key="1">
    <citation type="journal article" date="2023" name="Mol. Phylogenet. Evol.">
        <title>Genome-scale phylogeny and comparative genomics of the fungal order Sordariales.</title>
        <authorList>
            <person name="Hensen N."/>
            <person name="Bonometti L."/>
            <person name="Westerberg I."/>
            <person name="Brannstrom I.O."/>
            <person name="Guillou S."/>
            <person name="Cros-Aarteil S."/>
            <person name="Calhoun S."/>
            <person name="Haridas S."/>
            <person name="Kuo A."/>
            <person name="Mondo S."/>
            <person name="Pangilinan J."/>
            <person name="Riley R."/>
            <person name="LaButti K."/>
            <person name="Andreopoulos B."/>
            <person name="Lipzen A."/>
            <person name="Chen C."/>
            <person name="Yan M."/>
            <person name="Daum C."/>
            <person name="Ng V."/>
            <person name="Clum A."/>
            <person name="Steindorff A."/>
            <person name="Ohm R.A."/>
            <person name="Martin F."/>
            <person name="Silar P."/>
            <person name="Natvig D.O."/>
            <person name="Lalanne C."/>
            <person name="Gautier V."/>
            <person name="Ament-Velasquez S.L."/>
            <person name="Kruys A."/>
            <person name="Hutchinson M.I."/>
            <person name="Powell A.J."/>
            <person name="Barry K."/>
            <person name="Miller A.N."/>
            <person name="Grigoriev I.V."/>
            <person name="Debuchy R."/>
            <person name="Gladieux P."/>
            <person name="Hiltunen Thoren M."/>
            <person name="Johannesson H."/>
        </authorList>
    </citation>
    <scope>NUCLEOTIDE SEQUENCE [LARGE SCALE GENOMIC DNA]</scope>
    <source>
        <strain evidence="2 3">FGSC 10403</strain>
    </source>
</reference>
<comment type="caution">
    <text evidence="2">The sequence shown here is derived from an EMBL/GenBank/DDBJ whole genome shotgun (WGS) entry which is preliminary data.</text>
</comment>
<gene>
    <name evidence="2" type="ORF">B0T23DRAFT_443816</name>
</gene>
<dbReference type="GeneID" id="87878500"/>
<proteinExistence type="predicted"/>
<dbReference type="RefSeq" id="XP_062691929.1">
    <property type="nucleotide sequence ID" value="XM_062840878.1"/>
</dbReference>
<keyword evidence="3" id="KW-1185">Reference proteome</keyword>
<evidence type="ECO:0000256" key="1">
    <source>
        <dbReference type="SAM" id="MobiDB-lite"/>
    </source>
</evidence>
<sequence length="124" mass="13555">MDPNSGPHHETLSLSSVCHFPVLSQSETCCSFSYCKPRLLPALELAQSKPRASAMGPLTTGLPQGYHQCGGRGRRDGEMGSREEEKRASKSGTLASHPRVSRHGCDWYPMAFFCMKATRSRSPG</sequence>
<feature type="region of interest" description="Disordered" evidence="1">
    <location>
        <begin position="54"/>
        <end position="101"/>
    </location>
</feature>